<evidence type="ECO:0000313" key="1">
    <source>
        <dbReference type="EMBL" id="PON84973.1"/>
    </source>
</evidence>
<dbReference type="OrthoDB" id="10304572at2759"/>
<gene>
    <name evidence="1" type="ORF">TorRG33x02_192250</name>
</gene>
<reference evidence="2" key="1">
    <citation type="submission" date="2016-06" db="EMBL/GenBank/DDBJ databases">
        <title>Parallel loss of symbiosis genes in relatives of nitrogen-fixing non-legume Parasponia.</title>
        <authorList>
            <person name="Van Velzen R."/>
            <person name="Holmer R."/>
            <person name="Bu F."/>
            <person name="Rutten L."/>
            <person name="Van Zeijl A."/>
            <person name="Liu W."/>
            <person name="Santuari L."/>
            <person name="Cao Q."/>
            <person name="Sharma T."/>
            <person name="Shen D."/>
            <person name="Roswanjaya Y."/>
            <person name="Wardhani T."/>
            <person name="Kalhor M.S."/>
            <person name="Jansen J."/>
            <person name="Van den Hoogen J."/>
            <person name="Gungor B."/>
            <person name="Hartog M."/>
            <person name="Hontelez J."/>
            <person name="Verver J."/>
            <person name="Yang W.-C."/>
            <person name="Schijlen E."/>
            <person name="Repin R."/>
            <person name="Schilthuizen M."/>
            <person name="Schranz E."/>
            <person name="Heidstra R."/>
            <person name="Miyata K."/>
            <person name="Fedorova E."/>
            <person name="Kohlen W."/>
            <person name="Bisseling T."/>
            <person name="Smit S."/>
            <person name="Geurts R."/>
        </authorList>
    </citation>
    <scope>NUCLEOTIDE SEQUENCE [LARGE SCALE GENOMIC DNA]</scope>
    <source>
        <strain evidence="2">cv. RG33-2</strain>
    </source>
</reference>
<dbReference type="Proteomes" id="UP000237000">
    <property type="component" value="Unassembled WGS sequence"/>
</dbReference>
<dbReference type="AlphaFoldDB" id="A0A2P5EHI2"/>
<dbReference type="InParanoid" id="A0A2P5EHI2"/>
<name>A0A2P5EHI2_TREOI</name>
<dbReference type="EMBL" id="JXTC01000154">
    <property type="protein sequence ID" value="PON84973.1"/>
    <property type="molecule type" value="Genomic_DNA"/>
</dbReference>
<keyword evidence="2" id="KW-1185">Reference proteome</keyword>
<comment type="caution">
    <text evidence="1">The sequence shown here is derived from an EMBL/GenBank/DDBJ whole genome shotgun (WGS) entry which is preliminary data.</text>
</comment>
<evidence type="ECO:0000313" key="2">
    <source>
        <dbReference type="Proteomes" id="UP000237000"/>
    </source>
</evidence>
<sequence length="393" mass="46327">MSRKKERTKERMATLTNNDLLRMEREFLETNKERSAMESKEDLLRMERQLSEIVSHNKTIRKKIERLEKLEDGLFLKGAKREMWAIEGGTRQVIMTMKNLKTEEEFKRYKATMERIVKGGQALSKYLDEFEEKFLKYNVPELNDDLKDIRNNDAEKLEEFMRIWKEEARKGRDKGEKSLMEWLQQLDQSGQEERKTTFEEMKAVAVKLGIQISHHLVEYFLLISVSAEGDDMTQKLVHVRIVLQCLGVEENSIVIERFLSVVEFVDRTMRESEQCPTDCVSRKETTEKEEIKASVNGTEMEVFRLILREVLRLEVALCCPDLLMMLIDQVYLSMGSHLMMVFQNKLKKVTLKINELKMNVSPIRDQDGDLKTWNILKEELDRGIKEIWNSLDL</sequence>
<proteinExistence type="predicted"/>
<accession>A0A2P5EHI2</accession>
<protein>
    <submittedName>
        <fullName evidence="1">Uncharacterized protein</fullName>
    </submittedName>
</protein>
<organism evidence="1 2">
    <name type="scientific">Trema orientale</name>
    <name type="common">Charcoal tree</name>
    <name type="synonym">Celtis orientalis</name>
    <dbReference type="NCBI Taxonomy" id="63057"/>
    <lineage>
        <taxon>Eukaryota</taxon>
        <taxon>Viridiplantae</taxon>
        <taxon>Streptophyta</taxon>
        <taxon>Embryophyta</taxon>
        <taxon>Tracheophyta</taxon>
        <taxon>Spermatophyta</taxon>
        <taxon>Magnoliopsida</taxon>
        <taxon>eudicotyledons</taxon>
        <taxon>Gunneridae</taxon>
        <taxon>Pentapetalae</taxon>
        <taxon>rosids</taxon>
        <taxon>fabids</taxon>
        <taxon>Rosales</taxon>
        <taxon>Cannabaceae</taxon>
        <taxon>Trema</taxon>
    </lineage>
</organism>